<evidence type="ECO:0000313" key="2">
    <source>
        <dbReference type="Proteomes" id="UP001597032"/>
    </source>
</evidence>
<organism evidence="1 2">
    <name type="scientific">Lutibacter aestuarii</name>
    <dbReference type="NCBI Taxonomy" id="861111"/>
    <lineage>
        <taxon>Bacteria</taxon>
        <taxon>Pseudomonadati</taxon>
        <taxon>Bacteroidota</taxon>
        <taxon>Flavobacteriia</taxon>
        <taxon>Flavobacteriales</taxon>
        <taxon>Flavobacteriaceae</taxon>
        <taxon>Lutibacter</taxon>
    </lineage>
</organism>
<accession>A0ABW2Z9W1</accession>
<protein>
    <submittedName>
        <fullName evidence="1">RteC domain-containing protein</fullName>
    </submittedName>
</protein>
<evidence type="ECO:0000313" key="1">
    <source>
        <dbReference type="EMBL" id="MFD0762967.1"/>
    </source>
</evidence>
<sequence length="281" mass="32874">MMSPSIENYESQQKRTAQEVGSKVEILKKHIHKAKVFLYELRLFIRENHFESDKDEVHFFKNVKPKICADLTFYSEQLEYEVLKPNSSISVQNQYVKSVLKKLESHKRKNIVFYKYYKQKETVLDHIYFLRGNEQLELFNVSLIPSLDPEFFTSHCLLASKVLSYDLLTEFYKKELLNFKKIESGHFNTSAESSIDWNINWTASKTDLIELIYALKVSGAIDGGVGNINQISKVLSELFNVELGNFYKTYSEIKNRSKDRTKFLNKLVQSLQAKLDYDDSL</sequence>
<dbReference type="Pfam" id="PF09357">
    <property type="entry name" value="RteC"/>
    <property type="match status" value="1"/>
</dbReference>
<dbReference type="RefSeq" id="WP_386783491.1">
    <property type="nucleotide sequence ID" value="NZ_JBHTIC010000020.1"/>
</dbReference>
<dbReference type="Proteomes" id="UP001597032">
    <property type="component" value="Unassembled WGS sequence"/>
</dbReference>
<dbReference type="EMBL" id="JBHTIC010000020">
    <property type="protein sequence ID" value="MFD0762967.1"/>
    <property type="molecule type" value="Genomic_DNA"/>
</dbReference>
<gene>
    <name evidence="1" type="ORF">ACFQZW_12825</name>
</gene>
<keyword evidence="2" id="KW-1185">Reference proteome</keyword>
<comment type="caution">
    <text evidence="1">The sequence shown here is derived from an EMBL/GenBank/DDBJ whole genome shotgun (WGS) entry which is preliminary data.</text>
</comment>
<reference evidence="2" key="1">
    <citation type="journal article" date="2019" name="Int. J. Syst. Evol. Microbiol.">
        <title>The Global Catalogue of Microorganisms (GCM) 10K type strain sequencing project: providing services to taxonomists for standard genome sequencing and annotation.</title>
        <authorList>
            <consortium name="The Broad Institute Genomics Platform"/>
            <consortium name="The Broad Institute Genome Sequencing Center for Infectious Disease"/>
            <person name="Wu L."/>
            <person name="Ma J."/>
        </authorList>
    </citation>
    <scope>NUCLEOTIDE SEQUENCE [LARGE SCALE GENOMIC DNA]</scope>
    <source>
        <strain evidence="2">CCUG 60022</strain>
    </source>
</reference>
<name>A0ABW2Z9W1_9FLAO</name>
<dbReference type="InterPro" id="IPR018534">
    <property type="entry name" value="Tet_reg_excision_RteC"/>
</dbReference>
<proteinExistence type="predicted"/>